<organism evidence="2 3">
    <name type="scientific">Caballeronia udeis</name>
    <dbReference type="NCBI Taxonomy" id="1232866"/>
    <lineage>
        <taxon>Bacteria</taxon>
        <taxon>Pseudomonadati</taxon>
        <taxon>Pseudomonadota</taxon>
        <taxon>Betaproteobacteria</taxon>
        <taxon>Burkholderiales</taxon>
        <taxon>Burkholderiaceae</taxon>
        <taxon>Caballeronia</taxon>
    </lineage>
</organism>
<comment type="caution">
    <text evidence="2">The sequence shown here is derived from an EMBL/GenBank/DDBJ whole genome shotgun (WGS) entry which is preliminary data.</text>
</comment>
<sequence>MNPGALSSSPDVLLAGLIAAFVLTGKVPGEIFMALAVLVAAGFTCAEIGERLPVFPTHAPGCGMFWIIIICGVDSVISATRSRFRISNSSSLFVEPEMRGLLT</sequence>
<gene>
    <name evidence="2" type="ORF">ABH943_007893</name>
</gene>
<keyword evidence="3" id="KW-1185">Reference proteome</keyword>
<keyword evidence="1" id="KW-1133">Transmembrane helix</keyword>
<reference evidence="2 3" key="1">
    <citation type="submission" date="2024-10" db="EMBL/GenBank/DDBJ databases">
        <authorList>
            <person name="Deangelis K."/>
            <person name="Huntemann M."/>
            <person name="Clum A."/>
            <person name="Wang J."/>
            <person name="Palaniappan K."/>
            <person name="Ritter S."/>
            <person name="Chen I.-M."/>
            <person name="Stamatis D."/>
            <person name="Reddy T."/>
            <person name="O'Malley R."/>
            <person name="Daum C."/>
            <person name="Ng V."/>
            <person name="Ivanova N."/>
            <person name="Kyrpides N."/>
            <person name="Woyke T."/>
        </authorList>
    </citation>
    <scope>NUCLEOTIDE SEQUENCE [LARGE SCALE GENOMIC DNA]</scope>
    <source>
        <strain evidence="2 3">GAS97</strain>
    </source>
</reference>
<accession>A0ABW8MWX5</accession>
<evidence type="ECO:0000256" key="1">
    <source>
        <dbReference type="SAM" id="Phobius"/>
    </source>
</evidence>
<keyword evidence="1" id="KW-0472">Membrane</keyword>
<evidence type="ECO:0000313" key="3">
    <source>
        <dbReference type="Proteomes" id="UP001620514"/>
    </source>
</evidence>
<keyword evidence="1" id="KW-0812">Transmembrane</keyword>
<protein>
    <submittedName>
        <fullName evidence="2">Na+/citrate or Na+/malate symporter</fullName>
    </submittedName>
</protein>
<dbReference type="Proteomes" id="UP001620514">
    <property type="component" value="Unassembled WGS sequence"/>
</dbReference>
<name>A0ABW8MWX5_9BURK</name>
<reference evidence="2 3" key="2">
    <citation type="submission" date="2024-11" db="EMBL/GenBank/DDBJ databases">
        <title>Using genomics to understand microbial adaptation to soil warming.</title>
        <authorList>
            <person name="Deangelis K.M. PhD."/>
        </authorList>
    </citation>
    <scope>NUCLEOTIDE SEQUENCE [LARGE SCALE GENOMIC DNA]</scope>
    <source>
        <strain evidence="2 3">GAS97</strain>
    </source>
</reference>
<proteinExistence type="predicted"/>
<feature type="transmembrane region" description="Helical" evidence="1">
    <location>
        <begin position="57"/>
        <end position="77"/>
    </location>
</feature>
<dbReference type="EMBL" id="JBIYDN010000039">
    <property type="protein sequence ID" value="MFK4447854.1"/>
    <property type="molecule type" value="Genomic_DNA"/>
</dbReference>
<evidence type="ECO:0000313" key="2">
    <source>
        <dbReference type="EMBL" id="MFK4447854.1"/>
    </source>
</evidence>